<dbReference type="SUPFAM" id="SSF140931">
    <property type="entry name" value="Fic-like"/>
    <property type="match status" value="1"/>
</dbReference>
<dbReference type="Gene3D" id="1.20.120.1870">
    <property type="entry name" value="Fic/DOC protein, Fido domain"/>
    <property type="match status" value="1"/>
</dbReference>
<keyword evidence="3" id="KW-1185">Reference proteome</keyword>
<dbReference type="AlphaFoldDB" id="A0A852T442"/>
<dbReference type="InterPro" id="IPR006440">
    <property type="entry name" value="Doc"/>
</dbReference>
<evidence type="ECO:0000313" key="3">
    <source>
        <dbReference type="Proteomes" id="UP000589620"/>
    </source>
</evidence>
<dbReference type="InterPro" id="IPR053737">
    <property type="entry name" value="Type_II_TA_Toxin"/>
</dbReference>
<gene>
    <name evidence="2" type="ORF">BJ963_003131</name>
</gene>
<proteinExistence type="predicted"/>
<sequence>MTEYLEPRDVLGLIRQLGFHVRDKNLLLSALASPLPVFGEEMYEGDIEKAAALLIALNRNHPLADGNKRLAWIVAKTFLALNGLHLTSEPVPEADAFIRKVADGGVENDEVVRWLESRISPF</sequence>
<dbReference type="Proteomes" id="UP000589620">
    <property type="component" value="Unassembled WGS sequence"/>
</dbReference>
<dbReference type="RefSeq" id="WP_179457479.1">
    <property type="nucleotide sequence ID" value="NZ_BAAAPX010000001.1"/>
</dbReference>
<dbReference type="Pfam" id="PF02661">
    <property type="entry name" value="Fic"/>
    <property type="match status" value="1"/>
</dbReference>
<protein>
    <submittedName>
        <fullName evidence="2">Death-on-curing protein</fullName>
    </submittedName>
</protein>
<dbReference type="NCBIfam" id="TIGR01550">
    <property type="entry name" value="DOC_P1"/>
    <property type="match status" value="1"/>
</dbReference>
<feature type="domain" description="Fido" evidence="1">
    <location>
        <begin position="1"/>
        <end position="117"/>
    </location>
</feature>
<dbReference type="EMBL" id="JACCBJ010000001">
    <property type="protein sequence ID" value="NYD75612.1"/>
    <property type="molecule type" value="Genomic_DNA"/>
</dbReference>
<dbReference type="PROSITE" id="PS51459">
    <property type="entry name" value="FIDO"/>
    <property type="match status" value="1"/>
</dbReference>
<dbReference type="InterPro" id="IPR003812">
    <property type="entry name" value="Fido"/>
</dbReference>
<evidence type="ECO:0000259" key="1">
    <source>
        <dbReference type="PROSITE" id="PS51459"/>
    </source>
</evidence>
<dbReference type="PANTHER" id="PTHR39426">
    <property type="entry name" value="HOMOLOGY TO DEATH-ON-CURING PROTEIN OF PHAGE P1"/>
    <property type="match status" value="1"/>
</dbReference>
<reference evidence="2 3" key="1">
    <citation type="submission" date="2020-07" db="EMBL/GenBank/DDBJ databases">
        <title>Sequencing the genomes of 1000 actinobacteria strains.</title>
        <authorList>
            <person name="Klenk H.-P."/>
        </authorList>
    </citation>
    <scope>NUCLEOTIDE SEQUENCE [LARGE SCALE GENOMIC DNA]</scope>
    <source>
        <strain evidence="2 3">DSM 23871</strain>
    </source>
</reference>
<accession>A0A852T442</accession>
<dbReference type="PANTHER" id="PTHR39426:SF1">
    <property type="entry name" value="HOMOLOGY TO DEATH-ON-CURING PROTEIN OF PHAGE P1"/>
    <property type="match status" value="1"/>
</dbReference>
<name>A0A852T442_9MICO</name>
<dbReference type="GO" id="GO:0016301">
    <property type="term" value="F:kinase activity"/>
    <property type="evidence" value="ECO:0007669"/>
    <property type="project" value="InterPro"/>
</dbReference>
<evidence type="ECO:0000313" key="2">
    <source>
        <dbReference type="EMBL" id="NYD75612.1"/>
    </source>
</evidence>
<organism evidence="2 3">
    <name type="scientific">Leifsonia soli</name>
    <dbReference type="NCBI Taxonomy" id="582665"/>
    <lineage>
        <taxon>Bacteria</taxon>
        <taxon>Bacillati</taxon>
        <taxon>Actinomycetota</taxon>
        <taxon>Actinomycetes</taxon>
        <taxon>Micrococcales</taxon>
        <taxon>Microbacteriaceae</taxon>
        <taxon>Leifsonia</taxon>
    </lineage>
</organism>
<comment type="caution">
    <text evidence="2">The sequence shown here is derived from an EMBL/GenBank/DDBJ whole genome shotgun (WGS) entry which is preliminary data.</text>
</comment>
<dbReference type="InterPro" id="IPR036597">
    <property type="entry name" value="Fido-like_dom_sf"/>
</dbReference>